<evidence type="ECO:0000313" key="2">
    <source>
        <dbReference type="EMBL" id="XDV60298.1"/>
    </source>
</evidence>
<dbReference type="InterPro" id="IPR033788">
    <property type="entry name" value="VbhA-like"/>
</dbReference>
<proteinExistence type="predicted"/>
<dbReference type="Gene3D" id="1.10.8.1050">
    <property type="entry name" value="Antitoxin VbhA-like"/>
    <property type="match status" value="1"/>
</dbReference>
<name>A0AB39XR23_9BRAD</name>
<dbReference type="AlphaFoldDB" id="A0AB39XR23"/>
<dbReference type="EMBL" id="CP165734">
    <property type="protein sequence ID" value="XDV60298.1"/>
    <property type="molecule type" value="Genomic_DNA"/>
</dbReference>
<dbReference type="RefSeq" id="WP_369725662.1">
    <property type="nucleotide sequence ID" value="NZ_CP165734.1"/>
</dbReference>
<evidence type="ECO:0000259" key="1">
    <source>
        <dbReference type="Pfam" id="PF18495"/>
    </source>
</evidence>
<gene>
    <name evidence="2" type="ORF">AB8Z38_13655</name>
</gene>
<feature type="domain" description="Antitoxin VbhA" evidence="1">
    <location>
        <begin position="9"/>
        <end position="54"/>
    </location>
</feature>
<sequence length="62" mass="6896">MSDDDLESRAKAVMNAVAITRMEGGEPSAFVREQLARYAAGEISADEMRQNVLRHHGVRHDV</sequence>
<organism evidence="2">
    <name type="scientific">Bradyrhizobium sp. LLZ17</name>
    <dbReference type="NCBI Taxonomy" id="3239388"/>
    <lineage>
        <taxon>Bacteria</taxon>
        <taxon>Pseudomonadati</taxon>
        <taxon>Pseudomonadota</taxon>
        <taxon>Alphaproteobacteria</taxon>
        <taxon>Hyphomicrobiales</taxon>
        <taxon>Nitrobacteraceae</taxon>
        <taxon>Bradyrhizobium</taxon>
    </lineage>
</organism>
<protein>
    <submittedName>
        <fullName evidence="2">Antitoxin VbhA family protein</fullName>
    </submittedName>
</protein>
<dbReference type="InterPro" id="IPR043038">
    <property type="entry name" value="VbhA_sf"/>
</dbReference>
<dbReference type="CDD" id="cd11586">
    <property type="entry name" value="VbhA_like"/>
    <property type="match status" value="1"/>
</dbReference>
<dbReference type="InterPro" id="IPR041535">
    <property type="entry name" value="VbhA"/>
</dbReference>
<dbReference type="Pfam" id="PF18495">
    <property type="entry name" value="VbhA"/>
    <property type="match status" value="1"/>
</dbReference>
<accession>A0AB39XR23</accession>
<reference evidence="2" key="1">
    <citation type="submission" date="2024-08" db="EMBL/GenBank/DDBJ databases">
        <authorList>
            <person name="Chaddad Z."/>
            <person name="Lamrabet M."/>
            <person name="Bouhnik O."/>
            <person name="Alami S."/>
            <person name="Wipf D."/>
            <person name="Courty P.E."/>
            <person name="Missbah El Idrissi M."/>
        </authorList>
    </citation>
    <scope>NUCLEOTIDE SEQUENCE</scope>
    <source>
        <strain evidence="2">LLZ17</strain>
    </source>
</reference>